<dbReference type="GO" id="GO:0004830">
    <property type="term" value="F:tryptophan-tRNA ligase activity"/>
    <property type="evidence" value="ECO:0007669"/>
    <property type="project" value="UniProtKB-EC"/>
</dbReference>
<dbReference type="PRINTS" id="PR01039">
    <property type="entry name" value="TRNASYNTHTRP"/>
</dbReference>
<evidence type="ECO:0000256" key="9">
    <source>
        <dbReference type="RuleBase" id="RU363036"/>
    </source>
</evidence>
<dbReference type="InterPro" id="IPR002306">
    <property type="entry name" value="Trp-tRNA-ligase"/>
</dbReference>
<evidence type="ECO:0000313" key="11">
    <source>
        <dbReference type="Proteomes" id="UP001589894"/>
    </source>
</evidence>
<evidence type="ECO:0000313" key="10">
    <source>
        <dbReference type="EMBL" id="MFC0564444.1"/>
    </source>
</evidence>
<dbReference type="EMBL" id="JBHLUE010000006">
    <property type="protein sequence ID" value="MFC0564444.1"/>
    <property type="molecule type" value="Genomic_DNA"/>
</dbReference>
<keyword evidence="4 9" id="KW-0547">Nucleotide-binding</keyword>
<evidence type="ECO:0000256" key="3">
    <source>
        <dbReference type="ARBA" id="ARBA00022598"/>
    </source>
</evidence>
<evidence type="ECO:0000256" key="1">
    <source>
        <dbReference type="ARBA" id="ARBA00005594"/>
    </source>
</evidence>
<dbReference type="Gene3D" id="3.40.50.620">
    <property type="entry name" value="HUPs"/>
    <property type="match status" value="1"/>
</dbReference>
<dbReference type="PROSITE" id="PS00178">
    <property type="entry name" value="AA_TRNA_LIGASE_I"/>
    <property type="match status" value="1"/>
</dbReference>
<dbReference type="InterPro" id="IPR002305">
    <property type="entry name" value="aa-tRNA-synth_Ic"/>
</dbReference>
<keyword evidence="7 9" id="KW-0030">Aminoacyl-tRNA synthetase</keyword>
<dbReference type="CDD" id="cd00806">
    <property type="entry name" value="TrpRS_core"/>
    <property type="match status" value="1"/>
</dbReference>
<keyword evidence="3 9" id="KW-0436">Ligase</keyword>
<dbReference type="EC" id="6.1.1.2" evidence="2 8"/>
<evidence type="ECO:0000256" key="7">
    <source>
        <dbReference type="ARBA" id="ARBA00023146"/>
    </source>
</evidence>
<dbReference type="Pfam" id="PF00579">
    <property type="entry name" value="tRNA-synt_1b"/>
    <property type="match status" value="1"/>
</dbReference>
<dbReference type="InterPro" id="IPR014729">
    <property type="entry name" value="Rossmann-like_a/b/a_fold"/>
</dbReference>
<organism evidence="10 11">
    <name type="scientific">Plantactinospora siamensis</name>
    <dbReference type="NCBI Taxonomy" id="555372"/>
    <lineage>
        <taxon>Bacteria</taxon>
        <taxon>Bacillati</taxon>
        <taxon>Actinomycetota</taxon>
        <taxon>Actinomycetes</taxon>
        <taxon>Micromonosporales</taxon>
        <taxon>Micromonosporaceae</taxon>
        <taxon>Plantactinospora</taxon>
    </lineage>
</organism>
<comment type="similarity">
    <text evidence="1 9">Belongs to the class-I aminoacyl-tRNA synthetase family.</text>
</comment>
<dbReference type="SUPFAM" id="SSF52374">
    <property type="entry name" value="Nucleotidylyl transferase"/>
    <property type="match status" value="1"/>
</dbReference>
<sequence>MTATATTVPTRPRLRRITGLTPSGHLHLGNLIGAMLPIAAGQHTSDTVVFLADLHALTLEHDPAQVRANTLEQATLLLAAGVDPEAALFYPQSQVPAHTELHYLLECVTGAGEAQRMIQYKEKSARQQHVRLSLLTYPVLMAADILLHQIREVPVGDDQRQHVELARDVAIRFNHRYGETFTVPVAVHPSAGARLMDLTDPTSKMSKSAGSGAGTLFLLDPPDVLRRKVMRAVTDSGDAVAYDPANRPGLANLLEILSACTGRSPAVLAGEFTSYGRLKAAVADAVLALVEPVQSRYAELSREPAYVRELLRTGAGRAREATAATVRAARTAIGLLD</sequence>
<evidence type="ECO:0000256" key="2">
    <source>
        <dbReference type="ARBA" id="ARBA00013161"/>
    </source>
</evidence>
<dbReference type="PANTHER" id="PTHR43766">
    <property type="entry name" value="TRYPTOPHAN--TRNA LIGASE, MITOCHONDRIAL"/>
    <property type="match status" value="1"/>
</dbReference>
<proteinExistence type="inferred from homology"/>
<dbReference type="Gene3D" id="1.10.240.10">
    <property type="entry name" value="Tyrosyl-Transfer RNA Synthetase"/>
    <property type="match status" value="1"/>
</dbReference>
<reference evidence="10 11" key="1">
    <citation type="submission" date="2024-09" db="EMBL/GenBank/DDBJ databases">
        <authorList>
            <person name="Sun Q."/>
            <person name="Mori K."/>
        </authorList>
    </citation>
    <scope>NUCLEOTIDE SEQUENCE [LARGE SCALE GENOMIC DNA]</scope>
    <source>
        <strain evidence="10 11">TBRC 2205</strain>
    </source>
</reference>
<keyword evidence="6 9" id="KW-0648">Protein biosynthesis</keyword>
<evidence type="ECO:0000256" key="5">
    <source>
        <dbReference type="ARBA" id="ARBA00022840"/>
    </source>
</evidence>
<dbReference type="InterPro" id="IPR001412">
    <property type="entry name" value="aa-tRNA-synth_I_CS"/>
</dbReference>
<dbReference type="RefSeq" id="WP_377337444.1">
    <property type="nucleotide sequence ID" value="NZ_JBHLUE010000006.1"/>
</dbReference>
<dbReference type="PANTHER" id="PTHR43766:SF1">
    <property type="entry name" value="TRYPTOPHAN--TRNA LIGASE, MITOCHONDRIAL"/>
    <property type="match status" value="1"/>
</dbReference>
<comment type="caution">
    <text evidence="10">The sequence shown here is derived from an EMBL/GenBank/DDBJ whole genome shotgun (WGS) entry which is preliminary data.</text>
</comment>
<name>A0ABV6NUQ6_9ACTN</name>
<keyword evidence="5 9" id="KW-0067">ATP-binding</keyword>
<gene>
    <name evidence="10" type="primary">trpS</name>
    <name evidence="10" type="ORF">ACFFHU_09880</name>
</gene>
<protein>
    <recommendedName>
        <fullName evidence="2 8">Tryptophan--tRNA ligase</fullName>
        <ecNumber evidence="2 8">6.1.1.2</ecNumber>
    </recommendedName>
</protein>
<dbReference type="NCBIfam" id="TIGR00233">
    <property type="entry name" value="trpS"/>
    <property type="match status" value="1"/>
</dbReference>
<accession>A0ABV6NUQ6</accession>
<dbReference type="InterPro" id="IPR050203">
    <property type="entry name" value="Trp-tRNA_synthetase"/>
</dbReference>
<evidence type="ECO:0000256" key="8">
    <source>
        <dbReference type="NCBIfam" id="TIGR00233"/>
    </source>
</evidence>
<evidence type="ECO:0000256" key="4">
    <source>
        <dbReference type="ARBA" id="ARBA00022741"/>
    </source>
</evidence>
<evidence type="ECO:0000256" key="6">
    <source>
        <dbReference type="ARBA" id="ARBA00022917"/>
    </source>
</evidence>
<keyword evidence="11" id="KW-1185">Reference proteome</keyword>
<dbReference type="Proteomes" id="UP001589894">
    <property type="component" value="Unassembled WGS sequence"/>
</dbReference>